<dbReference type="Proteomes" id="UP000517916">
    <property type="component" value="Unassembled WGS sequence"/>
</dbReference>
<evidence type="ECO:0000313" key="4">
    <source>
        <dbReference type="EMBL" id="MBA8922998.1"/>
    </source>
</evidence>
<evidence type="ECO:0000313" key="5">
    <source>
        <dbReference type="Proteomes" id="UP000517916"/>
    </source>
</evidence>
<evidence type="ECO:0000259" key="3">
    <source>
        <dbReference type="Pfam" id="PF17853"/>
    </source>
</evidence>
<dbReference type="PANTHER" id="PTHR33744">
    <property type="entry name" value="CARBOHYDRATE DIACID REGULATOR"/>
    <property type="match status" value="1"/>
</dbReference>
<evidence type="ECO:0000256" key="1">
    <source>
        <dbReference type="ARBA" id="ARBA00006754"/>
    </source>
</evidence>
<organism evidence="4 5">
    <name type="scientific">Kutzneria viridogrisea</name>
    <dbReference type="NCBI Taxonomy" id="47990"/>
    <lineage>
        <taxon>Bacteria</taxon>
        <taxon>Bacillati</taxon>
        <taxon>Actinomycetota</taxon>
        <taxon>Actinomycetes</taxon>
        <taxon>Pseudonocardiales</taxon>
        <taxon>Pseudonocardiaceae</taxon>
        <taxon>Kutzneria</taxon>
    </lineage>
</organism>
<reference evidence="4 5" key="1">
    <citation type="submission" date="2020-08" db="EMBL/GenBank/DDBJ databases">
        <title>Genomic Encyclopedia of Archaeal and Bacterial Type Strains, Phase II (KMG-II): from individual species to whole genera.</title>
        <authorList>
            <person name="Goeker M."/>
        </authorList>
    </citation>
    <scope>NUCLEOTIDE SEQUENCE [LARGE SCALE GENOMIC DNA]</scope>
    <source>
        <strain evidence="4 5">DSM 43850</strain>
    </source>
</reference>
<comment type="caution">
    <text evidence="4">The sequence shown here is derived from an EMBL/GenBank/DDBJ whole genome shotgun (WGS) entry which is preliminary data.</text>
</comment>
<proteinExistence type="inferred from homology"/>
<accession>A0ABR6B812</accession>
<gene>
    <name evidence="4" type="ORF">BC739_000195</name>
</gene>
<sequence length="568" mass="62498">MTPAEASAAQKQHGRRREHLSDLHRLLVIAMTMFDGRGAEDILRLAETSVSTLSGCAVEAAYLVVDGVPNRRPGPPHAELDARVGRLDGRSGPIVLSDGAWRWSFALRGLDGLTGYLVVRAPQPPSADEFFLLEALGQQTAEAMANASLHRRERAQALELRALNAELSATVARLEQQTRVHETLSRIPASGAGEPGIAHALHQLTALPVAVEDRFGNLRAWCGPDRPDPYPKPSAHLREEVLRRAAAVPHPVREKDRVISLVKPRHEVLGVLALVDPARIAGKDEVFALEYGTTVLALELSHQRNLAEVELRLHRDLVDDLIIGTDQESAYARADAIGHDLRGTHHVVVLRWHGQQAEDLVAEATDRAVDLLRWRSLGSRRSGAVVLLVRGRPDGQALHRALAERLGGAGAIGIGGRCERPGDFPRSYSEALRALDIRCRSRIPSGVTAFDQLGIYRILDTGRSRGEVEAFVREWLGRLLDYDARRNSDLVRTLSQYLECGGNYDETASALAIHRSTLRYRLGRIREITGFDLNDVDNRLNLHVATRALRVLRGSQGHPAQGITTRKP</sequence>
<comment type="similarity">
    <text evidence="1">Belongs to the CdaR family.</text>
</comment>
<feature type="domain" description="PucR C-terminal helix-turn-helix" evidence="2">
    <location>
        <begin position="490"/>
        <end position="548"/>
    </location>
</feature>
<dbReference type="InterPro" id="IPR041522">
    <property type="entry name" value="CdaR_GGDEF"/>
</dbReference>
<protein>
    <submittedName>
        <fullName evidence="4">Sugar diacid utilization regulator</fullName>
    </submittedName>
</protein>
<dbReference type="InterPro" id="IPR051448">
    <property type="entry name" value="CdaR-like_regulators"/>
</dbReference>
<name>A0ABR6B812_9PSEU</name>
<dbReference type="RefSeq" id="WP_182835977.1">
    <property type="nucleotide sequence ID" value="NZ_BAAABQ010000055.1"/>
</dbReference>
<dbReference type="Pfam" id="PF13556">
    <property type="entry name" value="HTH_30"/>
    <property type="match status" value="1"/>
</dbReference>
<dbReference type="PANTHER" id="PTHR33744:SF1">
    <property type="entry name" value="DNA-BINDING TRANSCRIPTIONAL ACTIVATOR ADER"/>
    <property type="match status" value="1"/>
</dbReference>
<evidence type="ECO:0000259" key="2">
    <source>
        <dbReference type="Pfam" id="PF13556"/>
    </source>
</evidence>
<dbReference type="InterPro" id="IPR042070">
    <property type="entry name" value="PucR_C-HTH_sf"/>
</dbReference>
<dbReference type="Gene3D" id="1.10.10.2840">
    <property type="entry name" value="PucR C-terminal helix-turn-helix domain"/>
    <property type="match status" value="1"/>
</dbReference>
<dbReference type="EMBL" id="JACJID010000001">
    <property type="protein sequence ID" value="MBA8922998.1"/>
    <property type="molecule type" value="Genomic_DNA"/>
</dbReference>
<keyword evidence="5" id="KW-1185">Reference proteome</keyword>
<feature type="domain" description="CdaR GGDEF-like" evidence="3">
    <location>
        <begin position="326"/>
        <end position="437"/>
    </location>
</feature>
<dbReference type="InterPro" id="IPR025736">
    <property type="entry name" value="PucR_C-HTH_dom"/>
</dbReference>
<dbReference type="Pfam" id="PF17853">
    <property type="entry name" value="GGDEF_2"/>
    <property type="match status" value="1"/>
</dbReference>